<dbReference type="Gene3D" id="1.10.10.10">
    <property type="entry name" value="Winged helix-like DNA-binding domain superfamily/Winged helix DNA-binding domain"/>
    <property type="match status" value="1"/>
</dbReference>
<dbReference type="Gene3D" id="2.60.40.10">
    <property type="entry name" value="Immunoglobulins"/>
    <property type="match status" value="1"/>
</dbReference>
<dbReference type="Proteomes" id="UP000632339">
    <property type="component" value="Unassembled WGS sequence"/>
</dbReference>
<evidence type="ECO:0000256" key="1">
    <source>
        <dbReference type="SAM" id="Coils"/>
    </source>
</evidence>
<proteinExistence type="predicted"/>
<dbReference type="SUPFAM" id="SSF46894">
    <property type="entry name" value="C-terminal effector domain of the bipartite response regulators"/>
    <property type="match status" value="1"/>
</dbReference>
<sequence>MKMILNTAEKRPAKRHFPSRAFKYKAGCYTAILFWVTIFLPALAQETPPLINYPATLYKAHNQNWDICQSADDIIYSANSDGLLEHDGAAWKLYPLPDGQIVRTVLYDEQPAQPAGGKVLNRPSPSEKRIYVGGFSEFGYWKKEADGQLKYYSLSKKANFPSLKTEEIWHILKTPRYIYFQSFSFIYRYDGKNLVEIKGPGNFMFMRYVHNRVLVQLIGRGLYELKGERFEPLPGTESLSPAIVSSILPYSGHRLLITTTKHGVFLLQNSTLSPWDIAIAPVLKRNIINRALIMSRDSSIVFGTIQNGVYVVSKNGSLRYQFNKETGLQNNTVLALEEDAQQQLWIGLDQGIDMVKMSSPIIAYQTSDNPLGSTYAAAIWHGNLYVGSNKGVFVKKWLSPKPFRPVWGLEGQTWALKVIDDQLLCGHNDATYRIDETGVTKISNINGGWVFLPVRNGNDTLLLQGAYVGLHVYKRDAKGIWTYSNAVKGSVPIPVKQIVRDNAGTYWLGHAYKGLFQARLTPTLDSALLWKEFKAPQTIPSEFSVEVVQWLNGQVRVRSGNRFFQPDASGKLVSSGDFSKEDEDYKVRTGLHGDWFKVFMNRIAFYQPGKETRNLPLSLVRNSETIVPLSEEYYFFCLDNGYALYNRKSPDDNHEAAGPPVIRKVANLRNLNETFAISGGPSLPAEVRSLRIAYALPVYGQNIQYKYRLRGLNDQWSEWSDQSFVEFTNLESKDYIFEIRSSLNDTISAYHFSVRPLWHETVFAKIIFAVLVALALAALLLYQEKRLARHRRKLIEEQEEKLRQQRLSSERQIMQIQNEKLQTEIQSKSQQLSNVAINVVRKNEILEEIRDELKQVKAEMGQQLPNIHYQKLLHSIERNVAGKDDWVLFEQNFDEVHEQFFKRLRQIYPTISPSELRLAACLRMNLSTKEMAPVLGISVRGVEIKRYRLRKKLGLDMDANLAQFMMDI</sequence>
<dbReference type="Gene3D" id="2.130.10.10">
    <property type="entry name" value="YVTN repeat-like/Quinoprotein amine dehydrogenase"/>
    <property type="match status" value="1"/>
</dbReference>
<dbReference type="InterPro" id="IPR000792">
    <property type="entry name" value="Tscrpt_reg_LuxR_C"/>
</dbReference>
<feature type="domain" description="HTH luxR-type" evidence="3">
    <location>
        <begin position="908"/>
        <end position="965"/>
    </location>
</feature>
<dbReference type="EMBL" id="BMLI01000001">
    <property type="protein sequence ID" value="GGM76295.1"/>
    <property type="molecule type" value="Genomic_DNA"/>
</dbReference>
<keyword evidence="1" id="KW-0175">Coiled coil</keyword>
<evidence type="ECO:0000259" key="3">
    <source>
        <dbReference type="SMART" id="SM00421"/>
    </source>
</evidence>
<comment type="caution">
    <text evidence="4">The sequence shown here is derived from an EMBL/GenBank/DDBJ whole genome shotgun (WGS) entry which is preliminary data.</text>
</comment>
<dbReference type="InterPro" id="IPR013783">
    <property type="entry name" value="Ig-like_fold"/>
</dbReference>
<reference evidence="5" key="1">
    <citation type="journal article" date="2019" name="Int. J. Syst. Evol. Microbiol.">
        <title>The Global Catalogue of Microorganisms (GCM) 10K type strain sequencing project: providing services to taxonomists for standard genome sequencing and annotation.</title>
        <authorList>
            <consortium name="The Broad Institute Genomics Platform"/>
            <consortium name="The Broad Institute Genome Sequencing Center for Infectious Disease"/>
            <person name="Wu L."/>
            <person name="Ma J."/>
        </authorList>
    </citation>
    <scope>NUCLEOTIDE SEQUENCE [LARGE SCALE GENOMIC DNA]</scope>
    <source>
        <strain evidence="5">CGMCC 1.6375</strain>
    </source>
</reference>
<dbReference type="Pfam" id="PF07495">
    <property type="entry name" value="Y_Y_Y"/>
    <property type="match status" value="1"/>
</dbReference>
<keyword evidence="2" id="KW-0472">Membrane</keyword>
<dbReference type="SMART" id="SM00421">
    <property type="entry name" value="HTH_LUXR"/>
    <property type="match status" value="1"/>
</dbReference>
<gene>
    <name evidence="4" type="ORF">GCM10010967_04860</name>
</gene>
<evidence type="ECO:0000313" key="5">
    <source>
        <dbReference type="Proteomes" id="UP000632339"/>
    </source>
</evidence>
<organism evidence="4 5">
    <name type="scientific">Dyadobacter beijingensis</name>
    <dbReference type="NCBI Taxonomy" id="365489"/>
    <lineage>
        <taxon>Bacteria</taxon>
        <taxon>Pseudomonadati</taxon>
        <taxon>Bacteroidota</taxon>
        <taxon>Cytophagia</taxon>
        <taxon>Cytophagales</taxon>
        <taxon>Spirosomataceae</taxon>
        <taxon>Dyadobacter</taxon>
    </lineage>
</organism>
<protein>
    <recommendedName>
        <fullName evidence="3">HTH luxR-type domain-containing protein</fullName>
    </recommendedName>
</protein>
<feature type="transmembrane region" description="Helical" evidence="2">
    <location>
        <begin position="762"/>
        <end position="782"/>
    </location>
</feature>
<accession>A0ABQ2HE85</accession>
<evidence type="ECO:0000256" key="2">
    <source>
        <dbReference type="SAM" id="Phobius"/>
    </source>
</evidence>
<keyword evidence="2" id="KW-1133">Transmembrane helix</keyword>
<dbReference type="InterPro" id="IPR036388">
    <property type="entry name" value="WH-like_DNA-bd_sf"/>
</dbReference>
<feature type="coiled-coil region" evidence="1">
    <location>
        <begin position="785"/>
        <end position="863"/>
    </location>
</feature>
<keyword evidence="2" id="KW-0812">Transmembrane</keyword>
<evidence type="ECO:0000313" key="4">
    <source>
        <dbReference type="EMBL" id="GGM76295.1"/>
    </source>
</evidence>
<dbReference type="InterPro" id="IPR011123">
    <property type="entry name" value="Y_Y_Y"/>
</dbReference>
<dbReference type="InterPro" id="IPR016032">
    <property type="entry name" value="Sig_transdc_resp-reg_C-effctor"/>
</dbReference>
<name>A0ABQ2HE85_9BACT</name>
<dbReference type="InterPro" id="IPR015943">
    <property type="entry name" value="WD40/YVTN_repeat-like_dom_sf"/>
</dbReference>
<keyword evidence="5" id="KW-1185">Reference proteome</keyword>